<dbReference type="SUPFAM" id="SSF47413">
    <property type="entry name" value="lambda repressor-like DNA-binding domains"/>
    <property type="match status" value="1"/>
</dbReference>
<dbReference type="RefSeq" id="WP_076364763.1">
    <property type="nucleotide sequence ID" value="NZ_FTOM01000002.1"/>
</dbReference>
<dbReference type="Proteomes" id="UP000186098">
    <property type="component" value="Unassembled WGS sequence"/>
</dbReference>
<evidence type="ECO:0000256" key="3">
    <source>
        <dbReference type="ARBA" id="ARBA00023163"/>
    </source>
</evidence>
<reference evidence="6" key="1">
    <citation type="submission" date="2017-01" db="EMBL/GenBank/DDBJ databases">
        <authorList>
            <person name="Varghese N."/>
            <person name="Submissions S."/>
        </authorList>
    </citation>
    <scope>NUCLEOTIDE SEQUENCE [LARGE SCALE GENOMIC DNA]</scope>
    <source>
        <strain evidence="6">DSM 18714</strain>
    </source>
</reference>
<evidence type="ECO:0000259" key="4">
    <source>
        <dbReference type="PROSITE" id="PS50943"/>
    </source>
</evidence>
<dbReference type="CDD" id="cd00093">
    <property type="entry name" value="HTH_XRE"/>
    <property type="match status" value="1"/>
</dbReference>
<proteinExistence type="predicted"/>
<dbReference type="PANTHER" id="PTHR36511:SF4">
    <property type="entry name" value="ANTITOXIN MQSA"/>
    <property type="match status" value="1"/>
</dbReference>
<dbReference type="OrthoDB" id="461984at2"/>
<dbReference type="PANTHER" id="PTHR36511">
    <property type="entry name" value="MERR FAMILY BACTERIAL REGULATORY PROTEIN"/>
    <property type="match status" value="1"/>
</dbReference>
<evidence type="ECO:0000256" key="2">
    <source>
        <dbReference type="ARBA" id="ARBA00023125"/>
    </source>
</evidence>
<dbReference type="InterPro" id="IPR010982">
    <property type="entry name" value="Lambda_DNA-bd_dom_sf"/>
</dbReference>
<dbReference type="InterPro" id="IPR052359">
    <property type="entry name" value="HTH-type_reg/antitoxin"/>
</dbReference>
<keyword evidence="1" id="KW-0805">Transcription regulation</keyword>
<evidence type="ECO:0000313" key="5">
    <source>
        <dbReference type="EMBL" id="SIS63380.1"/>
    </source>
</evidence>
<gene>
    <name evidence="5" type="ORF">SAMN05421795_1028</name>
</gene>
<accession>A0A1N7KPN1</accession>
<keyword evidence="6" id="KW-1185">Reference proteome</keyword>
<protein>
    <submittedName>
        <fullName evidence="5">Putative transcriptional regulator</fullName>
    </submittedName>
</protein>
<keyword evidence="2" id="KW-0238">DNA-binding</keyword>
<sequence length="96" mass="10607">MAIEPELVKSANEALAMAEGRLEPAAVFEPATVDVAAIRKAQNLSQGRFAERYGLPLSTIRDWEQGRRRPDRAAHLLLRLIEAEPDVVARILSSSE</sequence>
<evidence type="ECO:0000313" key="6">
    <source>
        <dbReference type="Proteomes" id="UP000186098"/>
    </source>
</evidence>
<evidence type="ECO:0000256" key="1">
    <source>
        <dbReference type="ARBA" id="ARBA00023015"/>
    </source>
</evidence>
<organism evidence="5 6">
    <name type="scientific">Phaeovulum vinaykumarii</name>
    <dbReference type="NCBI Taxonomy" id="407234"/>
    <lineage>
        <taxon>Bacteria</taxon>
        <taxon>Pseudomonadati</taxon>
        <taxon>Pseudomonadota</taxon>
        <taxon>Alphaproteobacteria</taxon>
        <taxon>Rhodobacterales</taxon>
        <taxon>Paracoccaceae</taxon>
        <taxon>Phaeovulum</taxon>
    </lineage>
</organism>
<name>A0A1N7KPN1_9RHOB</name>
<dbReference type="Pfam" id="PF01381">
    <property type="entry name" value="HTH_3"/>
    <property type="match status" value="1"/>
</dbReference>
<feature type="domain" description="HTH cro/C1-type" evidence="4">
    <location>
        <begin position="35"/>
        <end position="88"/>
    </location>
</feature>
<dbReference type="Gene3D" id="1.10.260.40">
    <property type="entry name" value="lambda repressor-like DNA-binding domains"/>
    <property type="match status" value="1"/>
</dbReference>
<dbReference type="GO" id="GO:0003677">
    <property type="term" value="F:DNA binding"/>
    <property type="evidence" value="ECO:0007669"/>
    <property type="project" value="UniProtKB-KW"/>
</dbReference>
<dbReference type="AlphaFoldDB" id="A0A1N7KPN1"/>
<keyword evidence="3" id="KW-0804">Transcription</keyword>
<dbReference type="PROSITE" id="PS50943">
    <property type="entry name" value="HTH_CROC1"/>
    <property type="match status" value="1"/>
</dbReference>
<dbReference type="SMART" id="SM00530">
    <property type="entry name" value="HTH_XRE"/>
    <property type="match status" value="1"/>
</dbReference>
<dbReference type="EMBL" id="FTOM01000002">
    <property type="protein sequence ID" value="SIS63380.1"/>
    <property type="molecule type" value="Genomic_DNA"/>
</dbReference>
<dbReference type="InterPro" id="IPR001387">
    <property type="entry name" value="Cro/C1-type_HTH"/>
</dbReference>